<keyword evidence="2" id="KW-0489">Methyltransferase</keyword>
<dbReference type="GO" id="GO:0008171">
    <property type="term" value="F:O-methyltransferase activity"/>
    <property type="evidence" value="ECO:0007669"/>
    <property type="project" value="TreeGrafter"/>
</dbReference>
<dbReference type="InterPro" id="IPR053188">
    <property type="entry name" value="FkbM_Methyltransferase"/>
</dbReference>
<proteinExistence type="predicted"/>
<dbReference type="Pfam" id="PF05050">
    <property type="entry name" value="Methyltransf_21"/>
    <property type="match status" value="1"/>
</dbReference>
<dbReference type="EMBL" id="LT629785">
    <property type="protein sequence ID" value="SDT95696.1"/>
    <property type="molecule type" value="Genomic_DNA"/>
</dbReference>
<keyword evidence="2" id="KW-0808">Transferase</keyword>
<dbReference type="PANTHER" id="PTHR36973:SF4">
    <property type="entry name" value="NODULATION PROTEIN"/>
    <property type="match status" value="1"/>
</dbReference>
<dbReference type="RefSeq" id="WP_090193261.1">
    <property type="nucleotide sequence ID" value="NZ_LT629785.1"/>
</dbReference>
<evidence type="ECO:0000313" key="2">
    <source>
        <dbReference type="EMBL" id="SDT95696.1"/>
    </source>
</evidence>
<reference evidence="3" key="1">
    <citation type="submission" date="2016-10" db="EMBL/GenBank/DDBJ databases">
        <authorList>
            <person name="Varghese N."/>
            <person name="Submissions S."/>
        </authorList>
    </citation>
    <scope>NUCLEOTIDE SEQUENCE [LARGE SCALE GENOMIC DNA]</scope>
    <source>
        <strain evidence="3">DSM 17875</strain>
    </source>
</reference>
<accession>A0A1H2EKP5</accession>
<dbReference type="Proteomes" id="UP000243232">
    <property type="component" value="Chromosome I"/>
</dbReference>
<dbReference type="NCBIfam" id="TIGR01444">
    <property type="entry name" value="fkbM_fam"/>
    <property type="match status" value="1"/>
</dbReference>
<organism evidence="2 3">
    <name type="scientific">Pseudomonas pohangensis</name>
    <dbReference type="NCBI Taxonomy" id="364197"/>
    <lineage>
        <taxon>Bacteria</taxon>
        <taxon>Pseudomonadati</taxon>
        <taxon>Pseudomonadota</taxon>
        <taxon>Gammaproteobacteria</taxon>
        <taxon>Pseudomonadales</taxon>
        <taxon>Pseudomonadaceae</taxon>
        <taxon>Pseudomonas</taxon>
    </lineage>
</organism>
<dbReference type="GO" id="GO:0032259">
    <property type="term" value="P:methylation"/>
    <property type="evidence" value="ECO:0007669"/>
    <property type="project" value="UniProtKB-KW"/>
</dbReference>
<dbReference type="AlphaFoldDB" id="A0A1H2EKP5"/>
<gene>
    <name evidence="2" type="ORF">SAMN05216296_0875</name>
</gene>
<feature type="domain" description="Methyltransferase FkbM" evidence="1">
    <location>
        <begin position="46"/>
        <end position="215"/>
    </location>
</feature>
<dbReference type="OrthoDB" id="4104638at2"/>
<dbReference type="InterPro" id="IPR006342">
    <property type="entry name" value="FkbM_mtfrase"/>
</dbReference>
<keyword evidence="3" id="KW-1185">Reference proteome</keyword>
<evidence type="ECO:0000313" key="3">
    <source>
        <dbReference type="Proteomes" id="UP000243232"/>
    </source>
</evidence>
<dbReference type="STRING" id="364197.SAMN05216296_0875"/>
<dbReference type="Gene3D" id="3.40.50.150">
    <property type="entry name" value="Vaccinia Virus protein VP39"/>
    <property type="match status" value="1"/>
</dbReference>
<evidence type="ECO:0000259" key="1">
    <source>
        <dbReference type="Pfam" id="PF05050"/>
    </source>
</evidence>
<name>A0A1H2EKP5_9PSED</name>
<dbReference type="SUPFAM" id="SSF53335">
    <property type="entry name" value="S-adenosyl-L-methionine-dependent methyltransferases"/>
    <property type="match status" value="1"/>
</dbReference>
<sequence length="243" mass="27630">MSIKLVLKKIANMAGFELYRKGNLHTTIDTHLSALFNKYMIDCVMDVGANSGQYGKFLRGLGYQGWIISFEPVKAVFERLEYLAETDEKWLCYNFALGEKIEEKKINIYSSTVFSSFLEANDYAKGIWSSLNSVSSQKVSVVSLDSIFPEIKERTLAENFYLKLDTQGYDLNVFRGGIVSLDHITAMQAELSLIHVYDEMEDPHEALKEFNSNGFFVSGMFPINRDESLAVIEFDTVLVRRSS</sequence>
<dbReference type="InterPro" id="IPR029063">
    <property type="entry name" value="SAM-dependent_MTases_sf"/>
</dbReference>
<protein>
    <submittedName>
        <fullName evidence="2">Methyltransferase, FkbM family</fullName>
    </submittedName>
</protein>
<dbReference type="PANTHER" id="PTHR36973">
    <property type="entry name" value="SLL1456 PROTEIN-RELATED"/>
    <property type="match status" value="1"/>
</dbReference>